<dbReference type="EMBL" id="JAINDJ010000002">
    <property type="protein sequence ID" value="KAG9458429.1"/>
    <property type="molecule type" value="Genomic_DNA"/>
</dbReference>
<evidence type="ECO:0000313" key="2">
    <source>
        <dbReference type="EMBL" id="KAG9458429.1"/>
    </source>
</evidence>
<evidence type="ECO:0000313" key="3">
    <source>
        <dbReference type="Proteomes" id="UP000825729"/>
    </source>
</evidence>
<reference evidence="2 3" key="1">
    <citation type="submission" date="2021-07" db="EMBL/GenBank/DDBJ databases">
        <title>The Aristolochia fimbriata genome: insights into angiosperm evolution, floral development and chemical biosynthesis.</title>
        <authorList>
            <person name="Jiao Y."/>
        </authorList>
    </citation>
    <scope>NUCLEOTIDE SEQUENCE [LARGE SCALE GENOMIC DNA]</scope>
    <source>
        <strain evidence="2">IBCAS-2021</strain>
        <tissue evidence="2">Leaf</tissue>
    </source>
</reference>
<proteinExistence type="predicted"/>
<accession>A0AAV7FBQ9</accession>
<feature type="compositionally biased region" description="Basic and acidic residues" evidence="1">
    <location>
        <begin position="14"/>
        <end position="32"/>
    </location>
</feature>
<dbReference type="AlphaFoldDB" id="A0AAV7FBQ9"/>
<dbReference type="Proteomes" id="UP000825729">
    <property type="component" value="Unassembled WGS sequence"/>
</dbReference>
<gene>
    <name evidence="2" type="ORF">H6P81_002937</name>
</gene>
<feature type="region of interest" description="Disordered" evidence="1">
    <location>
        <begin position="1"/>
        <end position="32"/>
    </location>
</feature>
<name>A0AAV7FBQ9_ARIFI</name>
<organism evidence="2 3">
    <name type="scientific">Aristolochia fimbriata</name>
    <name type="common">White veined hardy Dutchman's pipe vine</name>
    <dbReference type="NCBI Taxonomy" id="158543"/>
    <lineage>
        <taxon>Eukaryota</taxon>
        <taxon>Viridiplantae</taxon>
        <taxon>Streptophyta</taxon>
        <taxon>Embryophyta</taxon>
        <taxon>Tracheophyta</taxon>
        <taxon>Spermatophyta</taxon>
        <taxon>Magnoliopsida</taxon>
        <taxon>Magnoliidae</taxon>
        <taxon>Piperales</taxon>
        <taxon>Aristolochiaceae</taxon>
        <taxon>Aristolochia</taxon>
    </lineage>
</organism>
<sequence>MDERDGRAIVQYIPEERESREDPNDISSREDSWPELVADENVEEEVENPLPNIGVPPLEDEHVEEYDVAMQNLEEAYPSAKAELIGRLIAE</sequence>
<protein>
    <submittedName>
        <fullName evidence="2">Uncharacterized protein</fullName>
    </submittedName>
</protein>
<comment type="caution">
    <text evidence="2">The sequence shown here is derived from an EMBL/GenBank/DDBJ whole genome shotgun (WGS) entry which is preliminary data.</text>
</comment>
<evidence type="ECO:0000256" key="1">
    <source>
        <dbReference type="SAM" id="MobiDB-lite"/>
    </source>
</evidence>
<keyword evidence="3" id="KW-1185">Reference proteome</keyword>